<dbReference type="Gene3D" id="3.30.420.150">
    <property type="entry name" value="Exopolyphosphatase. Domain 2"/>
    <property type="match status" value="1"/>
</dbReference>
<proteinExistence type="predicted"/>
<dbReference type="PANTHER" id="PTHR30005">
    <property type="entry name" value="EXOPOLYPHOSPHATASE"/>
    <property type="match status" value="1"/>
</dbReference>
<name>A0ABM9HG62_9BACT</name>
<evidence type="ECO:0000313" key="3">
    <source>
        <dbReference type="Proteomes" id="UP001157733"/>
    </source>
</evidence>
<dbReference type="SUPFAM" id="SSF53067">
    <property type="entry name" value="Actin-like ATPase domain"/>
    <property type="match status" value="2"/>
</dbReference>
<accession>A0ABM9HG62</accession>
<dbReference type="GO" id="GO:0004309">
    <property type="term" value="F:exopolyphosphatase activity"/>
    <property type="evidence" value="ECO:0007669"/>
    <property type="project" value="UniProtKB-EC"/>
</dbReference>
<dbReference type="PANTHER" id="PTHR30005:SF0">
    <property type="entry name" value="RETROGRADE REGULATION PROTEIN 2"/>
    <property type="match status" value="1"/>
</dbReference>
<dbReference type="Proteomes" id="UP001157733">
    <property type="component" value="Chromosome"/>
</dbReference>
<feature type="domain" description="Ppx/GppA phosphatase N-terminal" evidence="1">
    <location>
        <begin position="21"/>
        <end position="304"/>
    </location>
</feature>
<dbReference type="Gene3D" id="3.30.420.40">
    <property type="match status" value="1"/>
</dbReference>
<evidence type="ECO:0000313" key="2">
    <source>
        <dbReference type="EMBL" id="CAI2719315.1"/>
    </source>
</evidence>
<gene>
    <name evidence="2" type="ORF">NSPWAT_2459</name>
</gene>
<dbReference type="CDD" id="cd24054">
    <property type="entry name" value="ASKHA_NBD_AaPPX-GppA_MtPPX2-like"/>
    <property type="match status" value="1"/>
</dbReference>
<sequence>MKRFASVDIGSNTIRLLIMERDAEGAFREVESERAITRLGEGIHSEKRLLPHRIDLAVNTLRGFQERCRKYGEVPMKLVATSAVRDAANRDDFVRRVEDELGLHIDVIPWEEEARLTLAGVFWKLPAEDRPMVTFDIGGGSTEFIASRGRKVEAVAGTRLGVVRLTERFITRHPVDADEYRQLRAFLSGELADVKSRLGGLRPEVLIGTAGTVTTLAAMRDDIFPYDPEKVHGLALPRADIERLNDGLKAQSIAERLQIRTLEEGREDLIIAGTAILLETMQAFGCDVLTVSEYSLREGILIDAFGDRAESA</sequence>
<keyword evidence="3" id="KW-1185">Reference proteome</keyword>
<organism evidence="2 3">
    <name type="scientific">Nitrospina watsonii</name>
    <dbReference type="NCBI Taxonomy" id="1323948"/>
    <lineage>
        <taxon>Bacteria</taxon>
        <taxon>Pseudomonadati</taxon>
        <taxon>Nitrospinota/Tectimicrobiota group</taxon>
        <taxon>Nitrospinota</taxon>
        <taxon>Nitrospinia</taxon>
        <taxon>Nitrospinales</taxon>
        <taxon>Nitrospinaceae</taxon>
        <taxon>Nitrospina</taxon>
    </lineage>
</organism>
<protein>
    <submittedName>
        <fullName evidence="2">Exopolyphosphatase</fullName>
        <ecNumber evidence="2">3.6.1.11</ecNumber>
    </submittedName>
</protein>
<dbReference type="InterPro" id="IPR003695">
    <property type="entry name" value="Ppx_GppA_N"/>
</dbReference>
<dbReference type="EMBL" id="OX336137">
    <property type="protein sequence ID" value="CAI2719315.1"/>
    <property type="molecule type" value="Genomic_DNA"/>
</dbReference>
<dbReference type="InterPro" id="IPR043129">
    <property type="entry name" value="ATPase_NBD"/>
</dbReference>
<dbReference type="EC" id="3.6.1.11" evidence="2"/>
<evidence type="ECO:0000259" key="1">
    <source>
        <dbReference type="Pfam" id="PF02541"/>
    </source>
</evidence>
<dbReference type="Pfam" id="PF02541">
    <property type="entry name" value="Ppx-GppA"/>
    <property type="match status" value="1"/>
</dbReference>
<dbReference type="InterPro" id="IPR050273">
    <property type="entry name" value="GppA/Ppx_hydrolase"/>
</dbReference>
<dbReference type="RefSeq" id="WP_282012155.1">
    <property type="nucleotide sequence ID" value="NZ_OX336137.1"/>
</dbReference>
<reference evidence="2 3" key="1">
    <citation type="submission" date="2022-09" db="EMBL/GenBank/DDBJ databases">
        <authorList>
            <person name="Kop L."/>
        </authorList>
    </citation>
    <scope>NUCLEOTIDE SEQUENCE [LARGE SCALE GENOMIC DNA]</scope>
    <source>
        <strain evidence="2 3">347</strain>
    </source>
</reference>
<keyword evidence="2" id="KW-0378">Hydrolase</keyword>